<evidence type="ECO:0000313" key="4">
    <source>
        <dbReference type="EMBL" id="OIN56167.1"/>
    </source>
</evidence>
<protein>
    <recommendedName>
        <fullName evidence="6">HTH LytTR-type domain-containing protein</fullName>
    </recommendedName>
</protein>
<evidence type="ECO:0000259" key="2">
    <source>
        <dbReference type="PROSITE" id="PS50110"/>
    </source>
</evidence>
<keyword evidence="5" id="KW-1185">Reference proteome</keyword>
<dbReference type="Gene3D" id="2.40.50.1020">
    <property type="entry name" value="LytTr DNA-binding domain"/>
    <property type="match status" value="1"/>
</dbReference>
<proteinExistence type="predicted"/>
<dbReference type="SUPFAM" id="SSF52172">
    <property type="entry name" value="CheY-like"/>
    <property type="match status" value="1"/>
</dbReference>
<gene>
    <name evidence="4" type="ORF">BLX24_26180</name>
</gene>
<dbReference type="AlphaFoldDB" id="A0A1S2VBN9"/>
<accession>A0A1S2VBN9</accession>
<evidence type="ECO:0000259" key="3">
    <source>
        <dbReference type="PROSITE" id="PS50930"/>
    </source>
</evidence>
<dbReference type="PANTHER" id="PTHR37299:SF1">
    <property type="entry name" value="STAGE 0 SPORULATION PROTEIN A HOMOLOG"/>
    <property type="match status" value="1"/>
</dbReference>
<dbReference type="Gene3D" id="3.40.50.2300">
    <property type="match status" value="1"/>
</dbReference>
<dbReference type="Proteomes" id="UP000181790">
    <property type="component" value="Unassembled WGS sequence"/>
</dbReference>
<name>A0A1S2VBN9_9BACT</name>
<dbReference type="InterPro" id="IPR011006">
    <property type="entry name" value="CheY-like_superfamily"/>
</dbReference>
<feature type="domain" description="HTH LytTR-type" evidence="3">
    <location>
        <begin position="116"/>
        <end position="215"/>
    </location>
</feature>
<reference evidence="4 5" key="1">
    <citation type="submission" date="2016-10" db="EMBL/GenBank/DDBJ databases">
        <title>Arsenicibacter rosenii gen. nov., sp. nov., an efficient arsenic-methylating bacterium isolated from an arsenic-contaminated paddy soil.</title>
        <authorList>
            <person name="Huang K."/>
        </authorList>
    </citation>
    <scope>NUCLEOTIDE SEQUENCE [LARGE SCALE GENOMIC DNA]</scope>
    <source>
        <strain evidence="4 5">SM-1</strain>
    </source>
</reference>
<feature type="domain" description="Response regulatory" evidence="2">
    <location>
        <begin position="1"/>
        <end position="101"/>
    </location>
</feature>
<dbReference type="PROSITE" id="PS50930">
    <property type="entry name" value="HTH_LYTTR"/>
    <property type="match status" value="1"/>
</dbReference>
<dbReference type="PROSITE" id="PS50110">
    <property type="entry name" value="RESPONSE_REGULATORY"/>
    <property type="match status" value="1"/>
</dbReference>
<organism evidence="4 5">
    <name type="scientific">Arsenicibacter rosenii</name>
    <dbReference type="NCBI Taxonomy" id="1750698"/>
    <lineage>
        <taxon>Bacteria</taxon>
        <taxon>Pseudomonadati</taxon>
        <taxon>Bacteroidota</taxon>
        <taxon>Cytophagia</taxon>
        <taxon>Cytophagales</taxon>
        <taxon>Spirosomataceae</taxon>
        <taxon>Arsenicibacter</taxon>
    </lineage>
</organism>
<dbReference type="InterPro" id="IPR007492">
    <property type="entry name" value="LytTR_DNA-bd_dom"/>
</dbReference>
<dbReference type="InterPro" id="IPR001789">
    <property type="entry name" value="Sig_transdc_resp-reg_receiver"/>
</dbReference>
<dbReference type="InterPro" id="IPR046947">
    <property type="entry name" value="LytR-like"/>
</dbReference>
<evidence type="ECO:0000256" key="1">
    <source>
        <dbReference type="PROSITE-ProRule" id="PRU00169"/>
    </source>
</evidence>
<sequence length="216" mass="24856">MKQILTENALTLISTVSSIEQAEKWLHPGKVDLVISELFQDDGKSTLVLLNRTQALSLPIIFSTAHPFKLAYERIRQFAHAALLIKPFHRLTLQRTIDLLYPAAEHLRNSPIQSVFVRNNQSKMERIDLQSIHWVESEGNYAIIQTATKRYAVKRSLQKMAYLLDSRFLRVHKSFIVNLNHINDISLLTMQITIQEQVIPIGRTYRKDITDSVPIA</sequence>
<dbReference type="GO" id="GO:0000156">
    <property type="term" value="F:phosphorelay response regulator activity"/>
    <property type="evidence" value="ECO:0007669"/>
    <property type="project" value="InterPro"/>
</dbReference>
<dbReference type="Pfam" id="PF04397">
    <property type="entry name" value="LytTR"/>
    <property type="match status" value="1"/>
</dbReference>
<comment type="caution">
    <text evidence="1">Lacks conserved residue(s) required for the propagation of feature annotation.</text>
</comment>
<evidence type="ECO:0000313" key="5">
    <source>
        <dbReference type="Proteomes" id="UP000181790"/>
    </source>
</evidence>
<evidence type="ECO:0008006" key="6">
    <source>
        <dbReference type="Google" id="ProtNLM"/>
    </source>
</evidence>
<comment type="caution">
    <text evidence="4">The sequence shown here is derived from an EMBL/GenBank/DDBJ whole genome shotgun (WGS) entry which is preliminary data.</text>
</comment>
<dbReference type="GO" id="GO:0003677">
    <property type="term" value="F:DNA binding"/>
    <property type="evidence" value="ECO:0007669"/>
    <property type="project" value="InterPro"/>
</dbReference>
<dbReference type="EMBL" id="MORL01000027">
    <property type="protein sequence ID" value="OIN56167.1"/>
    <property type="molecule type" value="Genomic_DNA"/>
</dbReference>
<dbReference type="PANTHER" id="PTHR37299">
    <property type="entry name" value="TRANSCRIPTIONAL REGULATOR-RELATED"/>
    <property type="match status" value="1"/>
</dbReference>
<dbReference type="SMART" id="SM00850">
    <property type="entry name" value="LytTR"/>
    <property type="match status" value="1"/>
</dbReference>